<feature type="compositionally biased region" description="Low complexity" evidence="1">
    <location>
        <begin position="202"/>
        <end position="211"/>
    </location>
</feature>
<dbReference type="Pfam" id="PF02752">
    <property type="entry name" value="Arrestin_C"/>
    <property type="match status" value="1"/>
</dbReference>
<feature type="region of interest" description="Disordered" evidence="1">
    <location>
        <begin position="368"/>
        <end position="387"/>
    </location>
</feature>
<dbReference type="InterPro" id="IPR011021">
    <property type="entry name" value="Arrestin-like_N"/>
</dbReference>
<feature type="domain" description="Arrestin C-terminal-like" evidence="2">
    <location>
        <begin position="492"/>
        <end position="684"/>
    </location>
</feature>
<protein>
    <recommendedName>
        <fullName evidence="2">Arrestin C-terminal-like domain-containing protein</fullName>
    </recommendedName>
</protein>
<feature type="region of interest" description="Disordered" evidence="1">
    <location>
        <begin position="104"/>
        <end position="188"/>
    </location>
</feature>
<dbReference type="InterPro" id="IPR011022">
    <property type="entry name" value="Arrestin_C-like"/>
</dbReference>
<evidence type="ECO:0000259" key="2">
    <source>
        <dbReference type="SMART" id="SM01017"/>
    </source>
</evidence>
<feature type="region of interest" description="Disordered" evidence="1">
    <location>
        <begin position="202"/>
        <end position="320"/>
    </location>
</feature>
<feature type="compositionally biased region" description="Polar residues" evidence="1">
    <location>
        <begin position="291"/>
        <end position="304"/>
    </location>
</feature>
<dbReference type="PANTHER" id="PTHR11188">
    <property type="entry name" value="ARRESTIN DOMAIN CONTAINING PROTEIN"/>
    <property type="match status" value="1"/>
</dbReference>
<dbReference type="GO" id="GO:0070086">
    <property type="term" value="P:ubiquitin-dependent endocytosis"/>
    <property type="evidence" value="ECO:0007669"/>
    <property type="project" value="TreeGrafter"/>
</dbReference>
<dbReference type="Proteomes" id="UP000629468">
    <property type="component" value="Unassembled WGS sequence"/>
</dbReference>
<name>A0A8H7F8K1_AGABI</name>
<sequence>MSDSLDKDLAPKGKNSLTIRLTEAAVFLRSDGTIHDHAHPGNRSSVLRGLLILNIAKPTRISGIDIELIGKSEISIPEGAASVATEQHSFYRASTTYFKAGKIHSRRPASVGPGLPGTPDHDHDDSWEELHSSLRQHSSNADHESEGNHISSNSPSNYRRRARNASVDTSHHQSQPISHFEEQLPHVPPYSPPYSPLYTLSPSYSSSSQVPSPVPTPYSLTRNPSPAQSSDDFRTTLSRNSDSFHGRNLSNSTTNISSRTSSFPSFRFAHPLSRQPSTDGVSETNRRHIESTQGTHHGSHTPRTGSPHPDDHEIRGRRKHHSRFTLSSVSHVIRDAMPILTRSRESSRDRGHGFGARGRTLEMSTREHFANSNSHPTELDNTRAKTKHHKEHLLNKVGEMLRLDAEHKTEDRDWKEFKKGVYTYPISFQIPADAPPSMHCDYGFVSWRLQAHVHRPGAFRTKYTAGHDVVVIAYPTEDDTEENENITIERHWDQQLQYLISVAGRSFAIGGSMPITFTMLPLTKAKVYRINVFLEEHVEYLNNMRKAVFASPVRRFELLGLRGPVKSAMPILPLESDESEAFRNSPLYSRLSSQLKSEDDISQMASNLMGPGPWTFALDLKLPQSCKTLRPTNKNKLANMVVTHSLKIVMRMQRGDDTVLDSYGRRKLFDVVVRAPVHILSCRCNPEWTSLPRYSEGLNPVEPVGLNCPCRTRVLSQPDHIHNHRQTGLSRVSSRESIDSHVSATDDQPVNPALMASLRRHVQNQHDLMIANTLFERLVSGQQTELGETPPSYEAASTEMTTLPGVGIA</sequence>
<dbReference type="GO" id="GO:0005829">
    <property type="term" value="C:cytosol"/>
    <property type="evidence" value="ECO:0007669"/>
    <property type="project" value="TreeGrafter"/>
</dbReference>
<organism evidence="3 4">
    <name type="scientific">Agaricus bisporus var. burnettii</name>
    <dbReference type="NCBI Taxonomy" id="192524"/>
    <lineage>
        <taxon>Eukaryota</taxon>
        <taxon>Fungi</taxon>
        <taxon>Dikarya</taxon>
        <taxon>Basidiomycota</taxon>
        <taxon>Agaricomycotina</taxon>
        <taxon>Agaricomycetes</taxon>
        <taxon>Agaricomycetidae</taxon>
        <taxon>Agaricales</taxon>
        <taxon>Agaricineae</taxon>
        <taxon>Agaricaceae</taxon>
        <taxon>Agaricus</taxon>
    </lineage>
</organism>
<dbReference type="SUPFAM" id="SSF81296">
    <property type="entry name" value="E set domains"/>
    <property type="match status" value="1"/>
</dbReference>
<feature type="compositionally biased region" description="Polar residues" evidence="1">
    <location>
        <begin position="148"/>
        <end position="157"/>
    </location>
</feature>
<dbReference type="GO" id="GO:0005886">
    <property type="term" value="C:plasma membrane"/>
    <property type="evidence" value="ECO:0007669"/>
    <property type="project" value="TreeGrafter"/>
</dbReference>
<dbReference type="AlphaFoldDB" id="A0A8H7F8K1"/>
<dbReference type="GO" id="GO:0031625">
    <property type="term" value="F:ubiquitin protein ligase binding"/>
    <property type="evidence" value="ECO:0007669"/>
    <property type="project" value="TreeGrafter"/>
</dbReference>
<dbReference type="GO" id="GO:0030674">
    <property type="term" value="F:protein-macromolecule adaptor activity"/>
    <property type="evidence" value="ECO:0007669"/>
    <property type="project" value="TreeGrafter"/>
</dbReference>
<dbReference type="Pfam" id="PF00339">
    <property type="entry name" value="Arrestin_N"/>
    <property type="match status" value="1"/>
</dbReference>
<proteinExistence type="predicted"/>
<dbReference type="SMART" id="SM01017">
    <property type="entry name" value="Arrestin_C"/>
    <property type="match status" value="1"/>
</dbReference>
<evidence type="ECO:0000256" key="1">
    <source>
        <dbReference type="SAM" id="MobiDB-lite"/>
    </source>
</evidence>
<feature type="compositionally biased region" description="Polar residues" evidence="1">
    <location>
        <begin position="274"/>
        <end position="283"/>
    </location>
</feature>
<feature type="compositionally biased region" description="Low complexity" evidence="1">
    <location>
        <begin position="248"/>
        <end position="268"/>
    </location>
</feature>
<evidence type="ECO:0000313" key="4">
    <source>
        <dbReference type="Proteomes" id="UP000629468"/>
    </source>
</evidence>
<evidence type="ECO:0000313" key="3">
    <source>
        <dbReference type="EMBL" id="KAF7782713.1"/>
    </source>
</evidence>
<dbReference type="InterPro" id="IPR014752">
    <property type="entry name" value="Arrestin-like_C"/>
</dbReference>
<gene>
    <name evidence="3" type="ORF">Agabi119p4_2089</name>
</gene>
<reference evidence="3 4" key="1">
    <citation type="journal article" name="Sci. Rep.">
        <title>Telomere-to-telomere assembled and centromere annotated genomes of the two main subspecies of the button mushroom Agaricus bisporus reveal especially polymorphic chromosome ends.</title>
        <authorList>
            <person name="Sonnenberg A.S.M."/>
            <person name="Sedaghat-Telgerd N."/>
            <person name="Lavrijssen B."/>
            <person name="Ohm R.A."/>
            <person name="Hendrickx P.M."/>
            <person name="Scholtmeijer K."/>
            <person name="Baars J.J.P."/>
            <person name="van Peer A."/>
        </authorList>
    </citation>
    <scope>NUCLEOTIDE SEQUENCE [LARGE SCALE GENOMIC DNA]</scope>
    <source>
        <strain evidence="3 4">H119_p4</strain>
    </source>
</reference>
<comment type="caution">
    <text evidence="3">The sequence shown here is derived from an EMBL/GenBank/DDBJ whole genome shotgun (WGS) entry which is preliminary data.</text>
</comment>
<feature type="compositionally biased region" description="Polar residues" evidence="1">
    <location>
        <begin position="220"/>
        <end position="243"/>
    </location>
</feature>
<feature type="compositionally biased region" description="Polar residues" evidence="1">
    <location>
        <begin position="166"/>
        <end position="177"/>
    </location>
</feature>
<accession>A0A8H7F8K1</accession>
<dbReference type="PANTHER" id="PTHR11188:SF17">
    <property type="entry name" value="FI21816P1"/>
    <property type="match status" value="1"/>
</dbReference>
<feature type="compositionally biased region" description="Basic and acidic residues" evidence="1">
    <location>
        <begin position="119"/>
        <end position="132"/>
    </location>
</feature>
<dbReference type="EMBL" id="JABXXO010000003">
    <property type="protein sequence ID" value="KAF7782713.1"/>
    <property type="molecule type" value="Genomic_DNA"/>
</dbReference>
<dbReference type="InterPro" id="IPR014756">
    <property type="entry name" value="Ig_E-set"/>
</dbReference>
<dbReference type="Gene3D" id="2.60.40.640">
    <property type="match status" value="1"/>
</dbReference>
<dbReference type="InterPro" id="IPR050357">
    <property type="entry name" value="Arrestin_domain-protein"/>
</dbReference>